<organism evidence="5 6">
    <name type="scientific">Gaiella occulta</name>
    <dbReference type="NCBI Taxonomy" id="1002870"/>
    <lineage>
        <taxon>Bacteria</taxon>
        <taxon>Bacillati</taxon>
        <taxon>Actinomycetota</taxon>
        <taxon>Thermoleophilia</taxon>
        <taxon>Gaiellales</taxon>
        <taxon>Gaiellaceae</taxon>
        <taxon>Gaiella</taxon>
    </lineage>
</organism>
<gene>
    <name evidence="5" type="ORF">Gocc_0670</name>
</gene>
<keyword evidence="6" id="KW-1185">Reference proteome</keyword>
<dbReference type="Pfam" id="PF13439">
    <property type="entry name" value="Glyco_transf_4"/>
    <property type="match status" value="1"/>
</dbReference>
<name>A0A7M2Z1R7_9ACTN</name>
<protein>
    <submittedName>
        <fullName evidence="5">Glycosyltransferase</fullName>
    </submittedName>
</protein>
<keyword evidence="1" id="KW-0328">Glycosyltransferase</keyword>
<dbReference type="EMBL" id="QQZY01000001">
    <property type="protein sequence ID" value="RDI76251.1"/>
    <property type="molecule type" value="Genomic_DNA"/>
</dbReference>
<dbReference type="Pfam" id="PF00534">
    <property type="entry name" value="Glycos_transf_1"/>
    <property type="match status" value="1"/>
</dbReference>
<reference evidence="6" key="2">
    <citation type="journal article" date="2019" name="MicrobiologyOpen">
        <title>High-quality draft genome sequence of Gaiella occulta isolated from a 150 meter deep mineral water borehole and comparison with the genome sequences of other deep-branching lineages of the phylum Actinobacteria.</title>
        <authorList>
            <person name="Severino R."/>
            <person name="Froufe H.J.C."/>
            <person name="Barroso C."/>
            <person name="Albuquerque L."/>
            <person name="Lobo-da-Cunha A."/>
            <person name="da Costa M.S."/>
            <person name="Egas C."/>
        </authorList>
    </citation>
    <scope>NUCLEOTIDE SEQUENCE [LARGE SCALE GENOMIC DNA]</scope>
    <source>
        <strain evidence="6">F2-233</strain>
    </source>
</reference>
<evidence type="ECO:0000256" key="1">
    <source>
        <dbReference type="ARBA" id="ARBA00022676"/>
    </source>
</evidence>
<accession>A0A7M2Z1R7</accession>
<dbReference type="RefSeq" id="WP_114795074.1">
    <property type="nucleotide sequence ID" value="NZ_QQZY01000001.1"/>
</dbReference>
<feature type="domain" description="Glycosyl transferase family 1" evidence="3">
    <location>
        <begin position="169"/>
        <end position="334"/>
    </location>
</feature>
<reference evidence="5 6" key="1">
    <citation type="submission" date="2018-07" db="EMBL/GenBank/DDBJ databases">
        <title>High-quality-draft genome sequence of Gaiella occulta.</title>
        <authorList>
            <person name="Severino R."/>
            <person name="Froufe H.J.C."/>
            <person name="Rainey F.A."/>
            <person name="Barroso C."/>
            <person name="Albuquerque L."/>
            <person name="Lobo-Da-Cunha A."/>
            <person name="Da Costa M.S."/>
            <person name="Egas C."/>
        </authorList>
    </citation>
    <scope>NUCLEOTIDE SEQUENCE [LARGE SCALE GENOMIC DNA]</scope>
    <source>
        <strain evidence="5 6">F2-233</strain>
    </source>
</reference>
<dbReference type="PANTHER" id="PTHR45947">
    <property type="entry name" value="SULFOQUINOVOSYL TRANSFERASE SQD2"/>
    <property type="match status" value="1"/>
</dbReference>
<dbReference type="OrthoDB" id="9787111at2"/>
<dbReference type="PANTHER" id="PTHR45947:SF3">
    <property type="entry name" value="SULFOQUINOVOSYL TRANSFERASE SQD2"/>
    <property type="match status" value="1"/>
</dbReference>
<dbReference type="InterPro" id="IPR028098">
    <property type="entry name" value="Glyco_trans_4-like_N"/>
</dbReference>
<dbReference type="GO" id="GO:0016758">
    <property type="term" value="F:hexosyltransferase activity"/>
    <property type="evidence" value="ECO:0007669"/>
    <property type="project" value="TreeGrafter"/>
</dbReference>
<dbReference type="InterPro" id="IPR001296">
    <property type="entry name" value="Glyco_trans_1"/>
</dbReference>
<dbReference type="Proteomes" id="UP000254134">
    <property type="component" value="Unassembled WGS sequence"/>
</dbReference>
<evidence type="ECO:0000313" key="5">
    <source>
        <dbReference type="EMBL" id="RDI76251.1"/>
    </source>
</evidence>
<sequence length="360" mass="37522">MIGGAERLLAIHAAGLAARGHQVVVCSGAAGPAGAQSGVQILRIGRNPKTPLRAAAAVHALRPDVVIGHQPACALGALTAAKRLGIPTLYMFHSAWPEEHATRHPSPRAASVRLRQLAERACLRASDLVLVLSSYSAAKLHALHGLSPAAVRVIPGGVDTARFSPSGDRAAARARLALPTDGPLLLTVRNLVPRMGVDNLLAAMPSILEAFPQARLIIAGDGPLRTNLEQTAKHLGLDSRIAFAGFVPEQLLPDYYRAADLAVLPSRALEGFGLVTVEALACGTPVVGTPVGATPEILTPLDPALLADDTTPGALATTIVRALDSAPGDLRERARRHVLARYTCKAAVDALEAVLEDLSR</sequence>
<dbReference type="InterPro" id="IPR050194">
    <property type="entry name" value="Glycosyltransferase_grp1"/>
</dbReference>
<comment type="caution">
    <text evidence="5">The sequence shown here is derived from an EMBL/GenBank/DDBJ whole genome shotgun (WGS) entry which is preliminary data.</text>
</comment>
<evidence type="ECO:0000256" key="2">
    <source>
        <dbReference type="ARBA" id="ARBA00022679"/>
    </source>
</evidence>
<feature type="domain" description="Glycosyltransferase subfamily 4-like N-terminal" evidence="4">
    <location>
        <begin position="2"/>
        <end position="162"/>
    </location>
</feature>
<dbReference type="SUPFAM" id="SSF53756">
    <property type="entry name" value="UDP-Glycosyltransferase/glycogen phosphorylase"/>
    <property type="match status" value="1"/>
</dbReference>
<dbReference type="AlphaFoldDB" id="A0A7M2Z1R7"/>
<keyword evidence="2 5" id="KW-0808">Transferase</keyword>
<proteinExistence type="predicted"/>
<evidence type="ECO:0000259" key="3">
    <source>
        <dbReference type="Pfam" id="PF00534"/>
    </source>
</evidence>
<dbReference type="GO" id="GO:1901137">
    <property type="term" value="P:carbohydrate derivative biosynthetic process"/>
    <property type="evidence" value="ECO:0007669"/>
    <property type="project" value="UniProtKB-ARBA"/>
</dbReference>
<evidence type="ECO:0000313" key="6">
    <source>
        <dbReference type="Proteomes" id="UP000254134"/>
    </source>
</evidence>
<dbReference type="Gene3D" id="3.40.50.2000">
    <property type="entry name" value="Glycogen Phosphorylase B"/>
    <property type="match status" value="2"/>
</dbReference>
<evidence type="ECO:0000259" key="4">
    <source>
        <dbReference type="Pfam" id="PF13439"/>
    </source>
</evidence>
<dbReference type="CDD" id="cd03801">
    <property type="entry name" value="GT4_PimA-like"/>
    <property type="match status" value="1"/>
</dbReference>